<feature type="non-terminal residue" evidence="1">
    <location>
        <position position="1"/>
    </location>
</feature>
<dbReference type="AlphaFoldDB" id="A0A813D938"/>
<protein>
    <submittedName>
        <fullName evidence="1">Uncharacterized protein</fullName>
    </submittedName>
</protein>
<dbReference type="OrthoDB" id="441195at2759"/>
<accession>A0A813D938</accession>
<name>A0A813D938_POLGL</name>
<dbReference type="EMBL" id="CAJNNV010000999">
    <property type="protein sequence ID" value="CAE8584064.1"/>
    <property type="molecule type" value="Genomic_DNA"/>
</dbReference>
<keyword evidence="2" id="KW-1185">Reference proteome</keyword>
<gene>
    <name evidence="1" type="ORF">PGLA1383_LOCUS3008</name>
</gene>
<reference evidence="1" key="1">
    <citation type="submission" date="2021-02" db="EMBL/GenBank/DDBJ databases">
        <authorList>
            <person name="Dougan E. K."/>
            <person name="Rhodes N."/>
            <person name="Thang M."/>
            <person name="Chan C."/>
        </authorList>
    </citation>
    <scope>NUCLEOTIDE SEQUENCE</scope>
</reference>
<dbReference type="Proteomes" id="UP000654075">
    <property type="component" value="Unassembled WGS sequence"/>
</dbReference>
<proteinExistence type="predicted"/>
<evidence type="ECO:0000313" key="2">
    <source>
        <dbReference type="Proteomes" id="UP000654075"/>
    </source>
</evidence>
<organism evidence="1 2">
    <name type="scientific">Polarella glacialis</name>
    <name type="common">Dinoflagellate</name>
    <dbReference type="NCBI Taxonomy" id="89957"/>
    <lineage>
        <taxon>Eukaryota</taxon>
        <taxon>Sar</taxon>
        <taxon>Alveolata</taxon>
        <taxon>Dinophyceae</taxon>
        <taxon>Suessiales</taxon>
        <taxon>Suessiaceae</taxon>
        <taxon>Polarella</taxon>
    </lineage>
</organism>
<comment type="caution">
    <text evidence="1">The sequence shown here is derived from an EMBL/GenBank/DDBJ whole genome shotgun (WGS) entry which is preliminary data.</text>
</comment>
<evidence type="ECO:0000313" key="1">
    <source>
        <dbReference type="EMBL" id="CAE8584064.1"/>
    </source>
</evidence>
<feature type="non-terminal residue" evidence="1">
    <location>
        <position position="251"/>
    </location>
</feature>
<sequence length="251" mass="28020">GCKFDLVLKCSEDFTLTHFYISGPGPRCTEPVRCGLIWICDDIPKGSLRELSAYDVSPDELSASNSQDSGARCSQLGEPCARFSTDAESRDVEVELSRWREGRYVIVRLLDTHFIDEQVNIDVGMIALVGFHGRRARHQVPLGPWMRRHVQQAWVHSRPLHRTFSSGGWVCDGREFTGGCRSGFADFHQTNVYTTRFHCSASGFDLCDGCAHDSSVGKVTAASVKVDLEALASPATYKLACSRIRNLWRRC</sequence>